<evidence type="ECO:0000256" key="3">
    <source>
        <dbReference type="ARBA" id="ARBA00022764"/>
    </source>
</evidence>
<evidence type="ECO:0000259" key="5">
    <source>
        <dbReference type="Pfam" id="PF07940"/>
    </source>
</evidence>
<keyword evidence="8" id="KW-1185">Reference proteome</keyword>
<keyword evidence="4 7" id="KW-0456">Lyase</keyword>
<gene>
    <name evidence="7" type="ORF">GBAR_LOCUS6534</name>
</gene>
<keyword evidence="3" id="KW-0574">Periplasm</keyword>
<dbReference type="Proteomes" id="UP001174909">
    <property type="component" value="Unassembled WGS sequence"/>
</dbReference>
<proteinExistence type="predicted"/>
<feature type="domain" description="Heparin-sulfate lyase N-terminal" evidence="6">
    <location>
        <begin position="7"/>
        <end position="328"/>
    </location>
</feature>
<dbReference type="InterPro" id="IPR008929">
    <property type="entry name" value="Chondroitin_lyas"/>
</dbReference>
<evidence type="ECO:0000259" key="6">
    <source>
        <dbReference type="Pfam" id="PF16889"/>
    </source>
</evidence>
<dbReference type="InterPro" id="IPR012480">
    <property type="entry name" value="Hepar_II_III_C"/>
</dbReference>
<sequence>MSSIVDIFNRMNLDAPGLEAVKAAVEAGDYPVAETAYLAYYRARKPPILDWHTEHRGGRSFETNSTGWNFLTAIPELITWRDREKVKGLISRAKGYTFSRTEGIKSSDYTVLDLADMLLENKVFIPYHPEDGVQDLGPDWNWEHIPPVVGRRWTLSLPYQYCLRALAQAYWLTDDERYIAKLVKIATHYVSYVDGKSSWIWIPDMQLARNYQQLMPFMLSWEGLSPHDFCAIQSWLSGGCAVSMEAVTGAPGNQLLFNGLGLAWIGVGMPEFKAAARWRERGFGEVEEFFGEGAFYPDGSSKENSYGYVVGASAAGLEALTLAQANGWNFLKNLHRPMLLRAEFLAHTAKPDGSYVWTGDSTRGSAFDYVEAIADSENRADLQYIVSFGERGTPPPRKSSWYAYGGVGVMRSGWNCEANYLFFDVGPVGVLHGHEGKLAVEFVAYGRSLVEDLGIHTYATTERDMKFHDFFIASAAHNTVIVDGKSQVRLKTGPFTTAQPLSNRWFSTATCDFLSGCYTEGYGETMSDEIDRSVVHRRSVIFIKGHKVGDPEYWIITDHLTGDGVHTCEQLFHLIPVEVNIDPDTKTVQTVTQHQPNLAFIPAVADGLEVEVVEGRTEPNLQGWYCGGGPRPTPAPCVTYRRTGMLPTVFQTVLLPMKANEAASLKVESLGTPGDGWIRITFPDGREDTYCSSAAVGPRQLGDITFIGDAALIRRDSDGTLLDWAVVGGDNLEYRGEVLPSVCD</sequence>
<dbReference type="EMBL" id="CASHTH010000991">
    <property type="protein sequence ID" value="CAI8009773.1"/>
    <property type="molecule type" value="Genomic_DNA"/>
</dbReference>
<evidence type="ECO:0000313" key="8">
    <source>
        <dbReference type="Proteomes" id="UP001174909"/>
    </source>
</evidence>
<reference evidence="7" key="1">
    <citation type="submission" date="2023-03" db="EMBL/GenBank/DDBJ databases">
        <authorList>
            <person name="Steffen K."/>
            <person name="Cardenas P."/>
        </authorList>
    </citation>
    <scope>NUCLEOTIDE SEQUENCE</scope>
</reference>
<dbReference type="GO" id="GO:0016829">
    <property type="term" value="F:lyase activity"/>
    <property type="evidence" value="ECO:0007669"/>
    <property type="project" value="UniProtKB-KW"/>
</dbReference>
<evidence type="ECO:0000256" key="1">
    <source>
        <dbReference type="ARBA" id="ARBA00004418"/>
    </source>
</evidence>
<feature type="domain" description="Heparinase II/III-like C-terminal" evidence="5">
    <location>
        <begin position="395"/>
        <end position="600"/>
    </location>
</feature>
<dbReference type="Gene3D" id="1.50.10.100">
    <property type="entry name" value="Chondroitin AC/alginate lyase"/>
    <property type="match status" value="1"/>
</dbReference>
<protein>
    <submittedName>
        <fullName evidence="7">Heparin-sulfate lyase</fullName>
    </submittedName>
</protein>
<comment type="caution">
    <text evidence="7">The sequence shown here is derived from an EMBL/GenBank/DDBJ whole genome shotgun (WGS) entry which is preliminary data.</text>
</comment>
<keyword evidence="2" id="KW-0732">Signal</keyword>
<dbReference type="InterPro" id="IPR031680">
    <property type="entry name" value="Hepar_II_III_N"/>
</dbReference>
<dbReference type="Gene3D" id="2.70.98.70">
    <property type="match status" value="1"/>
</dbReference>
<dbReference type="AlphaFoldDB" id="A0AA35W6B6"/>
<dbReference type="PANTHER" id="PTHR39210">
    <property type="entry name" value="HEPARIN-SULFATE LYASE"/>
    <property type="match status" value="1"/>
</dbReference>
<accession>A0AA35W6B6</accession>
<dbReference type="Pfam" id="PF16889">
    <property type="entry name" value="Hepar_II_III_N"/>
    <property type="match status" value="1"/>
</dbReference>
<evidence type="ECO:0000313" key="7">
    <source>
        <dbReference type="EMBL" id="CAI8009773.1"/>
    </source>
</evidence>
<dbReference type="PANTHER" id="PTHR39210:SF1">
    <property type="entry name" value="HEPARIN-SULFATE LYASE"/>
    <property type="match status" value="1"/>
</dbReference>
<name>A0AA35W6B6_GEOBA</name>
<dbReference type="SUPFAM" id="SSF48230">
    <property type="entry name" value="Chondroitin AC/alginate lyase"/>
    <property type="match status" value="1"/>
</dbReference>
<evidence type="ECO:0000256" key="2">
    <source>
        <dbReference type="ARBA" id="ARBA00022729"/>
    </source>
</evidence>
<dbReference type="Pfam" id="PF07940">
    <property type="entry name" value="Hepar_II_III_C"/>
    <property type="match status" value="1"/>
</dbReference>
<organism evidence="7 8">
    <name type="scientific">Geodia barretti</name>
    <name type="common">Barrett's horny sponge</name>
    <dbReference type="NCBI Taxonomy" id="519541"/>
    <lineage>
        <taxon>Eukaryota</taxon>
        <taxon>Metazoa</taxon>
        <taxon>Porifera</taxon>
        <taxon>Demospongiae</taxon>
        <taxon>Heteroscleromorpha</taxon>
        <taxon>Tetractinellida</taxon>
        <taxon>Astrophorina</taxon>
        <taxon>Geodiidae</taxon>
        <taxon>Geodia</taxon>
    </lineage>
</organism>
<comment type="subcellular location">
    <subcellularLocation>
        <location evidence="1">Periplasm</location>
    </subcellularLocation>
</comment>
<evidence type="ECO:0000256" key="4">
    <source>
        <dbReference type="ARBA" id="ARBA00023239"/>
    </source>
</evidence>